<dbReference type="SUPFAM" id="SSF51735">
    <property type="entry name" value="NAD(P)-binding Rossmann-fold domains"/>
    <property type="match status" value="1"/>
</dbReference>
<dbReference type="Pfam" id="PF00106">
    <property type="entry name" value="adh_short"/>
    <property type="match status" value="1"/>
</dbReference>
<accession>A0A6J6N013</accession>
<gene>
    <name evidence="2" type="ORF">UFOPK2310_01159</name>
</gene>
<dbReference type="InterPro" id="IPR002347">
    <property type="entry name" value="SDR_fam"/>
</dbReference>
<evidence type="ECO:0000256" key="1">
    <source>
        <dbReference type="ARBA" id="ARBA00023002"/>
    </source>
</evidence>
<dbReference type="PANTHER" id="PTHR43658">
    <property type="entry name" value="SHORT-CHAIN DEHYDROGENASE/REDUCTASE"/>
    <property type="match status" value="1"/>
</dbReference>
<dbReference type="Gene3D" id="3.40.50.720">
    <property type="entry name" value="NAD(P)-binding Rossmann-like Domain"/>
    <property type="match status" value="1"/>
</dbReference>
<dbReference type="AlphaFoldDB" id="A0A6J6N013"/>
<proteinExistence type="predicted"/>
<dbReference type="GO" id="GO:0016491">
    <property type="term" value="F:oxidoreductase activity"/>
    <property type="evidence" value="ECO:0007669"/>
    <property type="project" value="UniProtKB-KW"/>
</dbReference>
<dbReference type="InterPro" id="IPR020904">
    <property type="entry name" value="Sc_DH/Rdtase_CS"/>
</dbReference>
<dbReference type="PROSITE" id="PS00061">
    <property type="entry name" value="ADH_SHORT"/>
    <property type="match status" value="1"/>
</dbReference>
<dbReference type="PANTHER" id="PTHR43658:SF8">
    <property type="entry name" value="17-BETA-HYDROXYSTEROID DEHYDROGENASE 14-RELATED"/>
    <property type="match status" value="1"/>
</dbReference>
<dbReference type="PRINTS" id="PR00080">
    <property type="entry name" value="SDRFAMILY"/>
</dbReference>
<dbReference type="EMBL" id="CAEZWW010000151">
    <property type="protein sequence ID" value="CAB4679961.1"/>
    <property type="molecule type" value="Genomic_DNA"/>
</dbReference>
<reference evidence="2" key="1">
    <citation type="submission" date="2020-05" db="EMBL/GenBank/DDBJ databases">
        <authorList>
            <person name="Chiriac C."/>
            <person name="Salcher M."/>
            <person name="Ghai R."/>
            <person name="Kavagutti S V."/>
        </authorList>
    </citation>
    <scope>NUCLEOTIDE SEQUENCE</scope>
</reference>
<sequence length="257" mass="26667">MKLQDSVVFVTGGASGLGEAVVRRAIADGAKGVTIVDLAEGKANALAAELGDRVLVVKTDISKEDQVAAAVAATVAKFGRLDVTVSCAGIAIAERTLDREGQPASLPNYAKVIGINLIGTFDVVRQTASAMAMNEPNEEGERGVVIMTASVAAFDGQVGQAAYSASKGGLVGMTLPLSRDLAPVGIRVMTIAPGLLDTPIYSFAPPSLKEQLSKTPVFPKRLGRPDEFAKLVAAIIDNAYLNGEVIRLDAAVRLPPK</sequence>
<name>A0A6J6N013_9ZZZZ</name>
<organism evidence="2">
    <name type="scientific">freshwater metagenome</name>
    <dbReference type="NCBI Taxonomy" id="449393"/>
    <lineage>
        <taxon>unclassified sequences</taxon>
        <taxon>metagenomes</taxon>
        <taxon>ecological metagenomes</taxon>
    </lineage>
</organism>
<dbReference type="PRINTS" id="PR00081">
    <property type="entry name" value="GDHRDH"/>
</dbReference>
<protein>
    <submittedName>
        <fullName evidence="2">Unannotated protein</fullName>
    </submittedName>
</protein>
<evidence type="ECO:0000313" key="2">
    <source>
        <dbReference type="EMBL" id="CAB4679961.1"/>
    </source>
</evidence>
<keyword evidence="1" id="KW-0560">Oxidoreductase</keyword>
<dbReference type="InterPro" id="IPR036291">
    <property type="entry name" value="NAD(P)-bd_dom_sf"/>
</dbReference>